<dbReference type="VEuPathDB" id="FungiDB:MGL_2988"/>
<keyword evidence="2" id="KW-1185">Reference proteome</keyword>
<proteinExistence type="predicted"/>
<reference evidence="1 2" key="1">
    <citation type="journal article" date="2007" name="Proc. Natl. Acad. Sci. U.S.A.">
        <title>Dandruff-associated Malassezia genomes reveal convergent and divergent virulence traits shared with plant and human fungal pathogens.</title>
        <authorList>
            <person name="Xu J."/>
            <person name="Saunders C.W."/>
            <person name="Hu P."/>
            <person name="Grant R.A."/>
            <person name="Boekhout T."/>
            <person name="Kuramae E.E."/>
            <person name="Kronstad J.W."/>
            <person name="Deangelis Y.M."/>
            <person name="Reeder N.L."/>
            <person name="Johnstone K.R."/>
            <person name="Leland M."/>
            <person name="Fieno A.M."/>
            <person name="Begley W.M."/>
            <person name="Sun Y."/>
            <person name="Lacey M.P."/>
            <person name="Chaudhary T."/>
            <person name="Keough T."/>
            <person name="Chu L."/>
            <person name="Sears R."/>
            <person name="Yuan B."/>
            <person name="Dawson T.L.Jr."/>
        </authorList>
    </citation>
    <scope>NUCLEOTIDE SEQUENCE [LARGE SCALE GENOMIC DNA]</scope>
    <source>
        <strain evidence="2">ATCC MYA-4612 / CBS 7966</strain>
    </source>
</reference>
<protein>
    <submittedName>
        <fullName evidence="1">Uncharacterized protein</fullName>
    </submittedName>
</protein>
<evidence type="ECO:0000313" key="2">
    <source>
        <dbReference type="Proteomes" id="UP000008837"/>
    </source>
</evidence>
<dbReference type="InParanoid" id="A8Q6J8"/>
<evidence type="ECO:0000313" key="1">
    <source>
        <dbReference type="EMBL" id="EDP42788.1"/>
    </source>
</evidence>
<dbReference type="GeneID" id="5854309"/>
<organism evidence="1 2">
    <name type="scientific">Malassezia globosa (strain ATCC MYA-4612 / CBS 7966)</name>
    <name type="common">Dandruff-associated fungus</name>
    <dbReference type="NCBI Taxonomy" id="425265"/>
    <lineage>
        <taxon>Eukaryota</taxon>
        <taxon>Fungi</taxon>
        <taxon>Dikarya</taxon>
        <taxon>Basidiomycota</taxon>
        <taxon>Ustilaginomycotina</taxon>
        <taxon>Malasseziomycetes</taxon>
        <taxon>Malasseziales</taxon>
        <taxon>Malasseziaceae</taxon>
        <taxon>Malassezia</taxon>
    </lineage>
</organism>
<comment type="caution">
    <text evidence="1">The sequence shown here is derived from an EMBL/GenBank/DDBJ whole genome shotgun (WGS) entry which is preliminary data.</text>
</comment>
<gene>
    <name evidence="1" type="ORF">MGL_2988</name>
</gene>
<dbReference type="AlphaFoldDB" id="A8Q6J8"/>
<dbReference type="KEGG" id="mgl:MGL_2988"/>
<sequence length="250" mass="27616">MSFSFGFCVDDEGKQVSDEIYLATQNATRVGKDQQLPARELNFEDVLGCGTAIPSCYIFSSIFQTPAKDKIETPTVLSLCDYNEEVLSLVVFPNLFLAWYFSEAGPGKGLVKEPGDLEVDSELVAQFEQALAERSIHLRFFSGGWDSLQLETRADVVLSSETVYSLTNLHSLCRVLQSTCWPTSQENAKTGVDRKTTLCLVAAKVLYFGVGGGIDAFLHELEHSQAWHVKQHEQVSGVGRVVLQIGWAPE</sequence>
<dbReference type="EMBL" id="AAYY01000010">
    <property type="protein sequence ID" value="EDP42788.1"/>
    <property type="molecule type" value="Genomic_DNA"/>
</dbReference>
<dbReference type="RefSeq" id="XP_001730002.1">
    <property type="nucleotide sequence ID" value="XM_001729950.1"/>
</dbReference>
<dbReference type="STRING" id="425265.A8Q6J8"/>
<dbReference type="OMA" id="CDYNEEV"/>
<dbReference type="OrthoDB" id="1723750at2759"/>
<dbReference type="Proteomes" id="UP000008837">
    <property type="component" value="Unassembled WGS sequence"/>
</dbReference>
<name>A8Q6J8_MALGO</name>
<dbReference type="Gene3D" id="3.40.50.150">
    <property type="entry name" value="Vaccinia Virus protein VP39"/>
    <property type="match status" value="1"/>
</dbReference>
<dbReference type="InterPro" id="IPR029063">
    <property type="entry name" value="SAM-dependent_MTases_sf"/>
</dbReference>
<accession>A8Q6J8</accession>